<dbReference type="GO" id="GO:0016020">
    <property type="term" value="C:membrane"/>
    <property type="evidence" value="ECO:0007669"/>
    <property type="project" value="UniProtKB-SubCell"/>
</dbReference>
<dbReference type="InterPro" id="IPR002528">
    <property type="entry name" value="MATE_fam"/>
</dbReference>
<feature type="transmembrane region" description="Helical" evidence="6">
    <location>
        <begin position="211"/>
        <end position="232"/>
    </location>
</feature>
<dbReference type="PANTHER" id="PTHR11206">
    <property type="entry name" value="MULTIDRUG RESISTANCE PROTEIN"/>
    <property type="match status" value="1"/>
</dbReference>
<accession>A0A5N6NPW4</accession>
<feature type="transmembrane region" description="Helical" evidence="6">
    <location>
        <begin position="178"/>
        <end position="199"/>
    </location>
</feature>
<evidence type="ECO:0000256" key="3">
    <source>
        <dbReference type="ARBA" id="ARBA00022692"/>
    </source>
</evidence>
<dbReference type="Pfam" id="PF07727">
    <property type="entry name" value="RVT_2"/>
    <property type="match status" value="1"/>
</dbReference>
<feature type="transmembrane region" description="Helical" evidence="6">
    <location>
        <begin position="30"/>
        <end position="51"/>
    </location>
</feature>
<dbReference type="GO" id="GO:0015297">
    <property type="term" value="F:antiporter activity"/>
    <property type="evidence" value="ECO:0007669"/>
    <property type="project" value="InterPro"/>
</dbReference>
<protein>
    <recommendedName>
        <fullName evidence="6">Protein DETOXIFICATION</fullName>
    </recommendedName>
    <alternativeName>
        <fullName evidence="6">Multidrug and toxic compound extrusion protein</fullName>
    </alternativeName>
</protein>
<keyword evidence="4 6" id="KW-1133">Transmembrane helix</keyword>
<dbReference type="AlphaFoldDB" id="A0A5N6NPW4"/>
<keyword evidence="9" id="KW-1185">Reference proteome</keyword>
<feature type="transmembrane region" description="Helical" evidence="6">
    <location>
        <begin position="283"/>
        <end position="306"/>
    </location>
</feature>
<dbReference type="NCBIfam" id="TIGR00797">
    <property type="entry name" value="matE"/>
    <property type="match status" value="1"/>
</dbReference>
<keyword evidence="3 6" id="KW-0812">Transmembrane</keyword>
<comment type="caution">
    <text evidence="6">Lacks conserved residue(s) required for the propagation of feature annotation.</text>
</comment>
<feature type="domain" description="Reverse transcriptase Ty1/copia-type" evidence="7">
    <location>
        <begin position="463"/>
        <end position="545"/>
    </location>
</feature>
<evidence type="ECO:0000256" key="4">
    <source>
        <dbReference type="ARBA" id="ARBA00022989"/>
    </source>
</evidence>
<comment type="subcellular location">
    <subcellularLocation>
        <location evidence="1">Membrane</location>
        <topology evidence="1">Multi-pass membrane protein</topology>
    </subcellularLocation>
</comment>
<dbReference type="Pfam" id="PF01554">
    <property type="entry name" value="MatE"/>
    <property type="match status" value="2"/>
</dbReference>
<evidence type="ECO:0000313" key="8">
    <source>
        <dbReference type="EMBL" id="KAD4982678.1"/>
    </source>
</evidence>
<organism evidence="8 9">
    <name type="scientific">Mikania micrantha</name>
    <name type="common">bitter vine</name>
    <dbReference type="NCBI Taxonomy" id="192012"/>
    <lineage>
        <taxon>Eukaryota</taxon>
        <taxon>Viridiplantae</taxon>
        <taxon>Streptophyta</taxon>
        <taxon>Embryophyta</taxon>
        <taxon>Tracheophyta</taxon>
        <taxon>Spermatophyta</taxon>
        <taxon>Magnoliopsida</taxon>
        <taxon>eudicotyledons</taxon>
        <taxon>Gunneridae</taxon>
        <taxon>Pentapetalae</taxon>
        <taxon>asterids</taxon>
        <taxon>campanulids</taxon>
        <taxon>Asterales</taxon>
        <taxon>Asteraceae</taxon>
        <taxon>Asteroideae</taxon>
        <taxon>Heliantheae alliance</taxon>
        <taxon>Eupatorieae</taxon>
        <taxon>Mikania</taxon>
    </lineage>
</organism>
<dbReference type="GO" id="GO:0042910">
    <property type="term" value="F:xenobiotic transmembrane transporter activity"/>
    <property type="evidence" value="ECO:0007669"/>
    <property type="project" value="InterPro"/>
</dbReference>
<evidence type="ECO:0000256" key="6">
    <source>
        <dbReference type="RuleBase" id="RU004914"/>
    </source>
</evidence>
<evidence type="ECO:0000256" key="5">
    <source>
        <dbReference type="ARBA" id="ARBA00023136"/>
    </source>
</evidence>
<evidence type="ECO:0000259" key="7">
    <source>
        <dbReference type="Pfam" id="PF07727"/>
    </source>
</evidence>
<sequence>MDDEMETKLLEHEEEEGNLKQRIWKEQKKMWRVALPSIISRFCAFGTIVVTQSFIGHVNDIDLAGYALVQTLSVRFINGILLGMSSATETLCGQSFGAGQHHMMGLHLQRSWIVDLITLTILLPVLIFGAQIFKLVGEEESIANSGGFISLWFIPFVYNYVFSLTIQMYLQAQLKNMIIAWLSAFQFTIHICLSLLFVYKLNMGTSGAMLALSMSSWFLVIGEFIYIFGGWCPHSWKGFTLAAFKDLVPVVKLSISSGVMLCLELWYNAILVLLAGYMADAEVAISAFSICLNVNLWEFMIGLGFLSAACVRVANELGRGNAKAVRFSIQVLLGTSSAIGVFFFVLCLVFGEKLAYLFTDDDRVANTVSDLSLLLSVSVLLNSVYPISSGEVHKSQCKIANGTEVHVTESEKGGCGSFGGERIKVTRTVHPSHSCLPKSHLTALVDPNWKLAMTNEYKALLANNTWSLVPRPPDVPVIRCMWLFKHKFHADGSLERHKARLVVNGKSQTVGIDCDETFSPVVKPTTIRTVLTLAVSKGWHTHQTDPLYFRVEDVEIFDLALE</sequence>
<feature type="transmembrane region" description="Helical" evidence="6">
    <location>
        <begin position="112"/>
        <end position="133"/>
    </location>
</feature>
<feature type="transmembrane region" description="Helical" evidence="6">
    <location>
        <begin position="253"/>
        <end position="277"/>
    </location>
</feature>
<evidence type="ECO:0000313" key="9">
    <source>
        <dbReference type="Proteomes" id="UP000326396"/>
    </source>
</evidence>
<dbReference type="Proteomes" id="UP000326396">
    <property type="component" value="Linkage Group LG18"/>
</dbReference>
<comment type="similarity">
    <text evidence="2 6">Belongs to the multi antimicrobial extrusion (MATE) (TC 2.A.66.1) family.</text>
</comment>
<keyword evidence="5 6" id="KW-0472">Membrane</keyword>
<dbReference type="GO" id="GO:1990961">
    <property type="term" value="P:xenobiotic detoxification by transmembrane export across the plasma membrane"/>
    <property type="evidence" value="ECO:0007669"/>
    <property type="project" value="InterPro"/>
</dbReference>
<evidence type="ECO:0000256" key="1">
    <source>
        <dbReference type="ARBA" id="ARBA00004141"/>
    </source>
</evidence>
<feature type="transmembrane region" description="Helical" evidence="6">
    <location>
        <begin position="145"/>
        <end position="166"/>
    </location>
</feature>
<dbReference type="CDD" id="cd13132">
    <property type="entry name" value="MATE_eukaryotic"/>
    <property type="match status" value="1"/>
</dbReference>
<gene>
    <name evidence="8" type="ORF">E3N88_19349</name>
</gene>
<name>A0A5N6NPW4_9ASTR</name>
<comment type="caution">
    <text evidence="8">The sequence shown here is derived from an EMBL/GenBank/DDBJ whole genome shotgun (WGS) entry which is preliminary data.</text>
</comment>
<proteinExistence type="inferred from homology"/>
<dbReference type="InterPro" id="IPR013103">
    <property type="entry name" value="RVT_2"/>
</dbReference>
<dbReference type="OrthoDB" id="2126698at2759"/>
<evidence type="ECO:0000256" key="2">
    <source>
        <dbReference type="ARBA" id="ARBA00010199"/>
    </source>
</evidence>
<reference evidence="8 9" key="1">
    <citation type="submission" date="2019-05" db="EMBL/GenBank/DDBJ databases">
        <title>Mikania micrantha, genome provides insights into the molecular mechanism of rapid growth.</title>
        <authorList>
            <person name="Liu B."/>
        </authorList>
    </citation>
    <scope>NUCLEOTIDE SEQUENCE [LARGE SCALE GENOMIC DNA]</scope>
    <source>
        <strain evidence="8">NLD-2019</strain>
        <tissue evidence="8">Leaf</tissue>
    </source>
</reference>
<dbReference type="EMBL" id="SZYD01000010">
    <property type="protein sequence ID" value="KAD4982678.1"/>
    <property type="molecule type" value="Genomic_DNA"/>
</dbReference>
<dbReference type="InterPro" id="IPR045069">
    <property type="entry name" value="MATE_euk"/>
</dbReference>
<feature type="transmembrane region" description="Helical" evidence="6">
    <location>
        <begin position="327"/>
        <end position="351"/>
    </location>
</feature>